<keyword evidence="2" id="KW-1185">Reference proteome</keyword>
<dbReference type="PANTHER" id="PTHR47027:SF25">
    <property type="entry name" value="REVERSE TRANSCRIPTASE DOMAIN-CONTAINING PROTEIN"/>
    <property type="match status" value="1"/>
</dbReference>
<evidence type="ECO:0000313" key="1">
    <source>
        <dbReference type="EMBL" id="RUS74141.1"/>
    </source>
</evidence>
<dbReference type="AlphaFoldDB" id="A0A3S1H891"/>
<reference evidence="1 2" key="1">
    <citation type="submission" date="2019-01" db="EMBL/GenBank/DDBJ databases">
        <title>A draft genome assembly of the solar-powered sea slug Elysia chlorotica.</title>
        <authorList>
            <person name="Cai H."/>
            <person name="Li Q."/>
            <person name="Fang X."/>
            <person name="Li J."/>
            <person name="Curtis N.E."/>
            <person name="Altenburger A."/>
            <person name="Shibata T."/>
            <person name="Feng M."/>
            <person name="Maeda T."/>
            <person name="Schwartz J.A."/>
            <person name="Shigenobu S."/>
            <person name="Lundholm N."/>
            <person name="Nishiyama T."/>
            <person name="Yang H."/>
            <person name="Hasebe M."/>
            <person name="Li S."/>
            <person name="Pierce S.K."/>
            <person name="Wang J."/>
        </authorList>
    </citation>
    <scope>NUCLEOTIDE SEQUENCE [LARGE SCALE GENOMIC DNA]</scope>
    <source>
        <strain evidence="1">EC2010</strain>
        <tissue evidence="1">Whole organism of an adult</tissue>
    </source>
</reference>
<gene>
    <name evidence="1" type="ORF">EGW08_018096</name>
</gene>
<evidence type="ECO:0008006" key="3">
    <source>
        <dbReference type="Google" id="ProtNLM"/>
    </source>
</evidence>
<proteinExistence type="predicted"/>
<dbReference type="STRING" id="188477.A0A3S1H891"/>
<sequence>MVVDWVMQKSASGQNTSIQWTFMRPLEDLDFADDISLLSQRQQDAQEKLYHLSEEAGKTGLQINIGRAEVMRINKTIRPTAAASGNHQRETCRDTKTDSHKLQSFTNRCLRNILNVRRPDVIQNKEIWDRTKQTPIETETRKRKWGWMGHTLQEPVSNITRQSIEWNPQGKRKVGSLRQTWCRSTDAKIEVAGSTWAKLKRASQNQVQWRRFAATICSTEIQEA</sequence>
<accession>A0A3S1H891</accession>
<organism evidence="1 2">
    <name type="scientific">Elysia chlorotica</name>
    <name type="common">Eastern emerald elysia</name>
    <name type="synonym">Sea slug</name>
    <dbReference type="NCBI Taxonomy" id="188477"/>
    <lineage>
        <taxon>Eukaryota</taxon>
        <taxon>Metazoa</taxon>
        <taxon>Spiralia</taxon>
        <taxon>Lophotrochozoa</taxon>
        <taxon>Mollusca</taxon>
        <taxon>Gastropoda</taxon>
        <taxon>Heterobranchia</taxon>
        <taxon>Euthyneura</taxon>
        <taxon>Panpulmonata</taxon>
        <taxon>Sacoglossa</taxon>
        <taxon>Placobranchoidea</taxon>
        <taxon>Plakobranchidae</taxon>
        <taxon>Elysia</taxon>
    </lineage>
</organism>
<evidence type="ECO:0000313" key="2">
    <source>
        <dbReference type="Proteomes" id="UP000271974"/>
    </source>
</evidence>
<comment type="caution">
    <text evidence="1">The sequence shown here is derived from an EMBL/GenBank/DDBJ whole genome shotgun (WGS) entry which is preliminary data.</text>
</comment>
<dbReference type="OrthoDB" id="6255742at2759"/>
<name>A0A3S1H891_ELYCH</name>
<dbReference type="PANTHER" id="PTHR47027">
    <property type="entry name" value="REVERSE TRANSCRIPTASE DOMAIN-CONTAINING PROTEIN"/>
    <property type="match status" value="1"/>
</dbReference>
<dbReference type="EMBL" id="RQTK01000862">
    <property type="protein sequence ID" value="RUS74141.1"/>
    <property type="molecule type" value="Genomic_DNA"/>
</dbReference>
<protein>
    <recommendedName>
        <fullName evidence="3">Reverse transcriptase domain-containing protein</fullName>
    </recommendedName>
</protein>
<dbReference type="Proteomes" id="UP000271974">
    <property type="component" value="Unassembled WGS sequence"/>
</dbReference>